<sequence>MDPNPLPSYVYKIVPSAPPEQFPAEYPLSNLDRNDGFVHLSTGTQVPLTADRFFSAISKLWLIKFELAKFADPIKWEGGFPHLYGNFGAKDVHSVQKFERAENLSWAESMGASSWLE</sequence>
<organism evidence="1 2">
    <name type="scientific">Tolypocladium ophioglossoides (strain CBS 100239)</name>
    <name type="common">Snaketongue truffleclub</name>
    <name type="synonym">Elaphocordyceps ophioglossoides</name>
    <dbReference type="NCBI Taxonomy" id="1163406"/>
    <lineage>
        <taxon>Eukaryota</taxon>
        <taxon>Fungi</taxon>
        <taxon>Dikarya</taxon>
        <taxon>Ascomycota</taxon>
        <taxon>Pezizomycotina</taxon>
        <taxon>Sordariomycetes</taxon>
        <taxon>Hypocreomycetidae</taxon>
        <taxon>Hypocreales</taxon>
        <taxon>Ophiocordycipitaceae</taxon>
        <taxon>Tolypocladium</taxon>
    </lineage>
</organism>
<accession>A0A0L0N6V0</accession>
<dbReference type="Gene3D" id="3.20.170.20">
    <property type="entry name" value="Protein of unknown function DUF952"/>
    <property type="match status" value="1"/>
</dbReference>
<evidence type="ECO:0000313" key="1">
    <source>
        <dbReference type="EMBL" id="KND89744.1"/>
    </source>
</evidence>
<protein>
    <recommendedName>
        <fullName evidence="3">DUF952 domain-containing protein</fullName>
    </recommendedName>
</protein>
<dbReference type="EMBL" id="LFRF01000017">
    <property type="protein sequence ID" value="KND89744.1"/>
    <property type="molecule type" value="Genomic_DNA"/>
</dbReference>
<dbReference type="PANTHER" id="PTHR34129">
    <property type="entry name" value="BLR1139 PROTEIN"/>
    <property type="match status" value="1"/>
</dbReference>
<gene>
    <name evidence="1" type="ORF">TOPH_05686</name>
</gene>
<evidence type="ECO:0000313" key="2">
    <source>
        <dbReference type="Proteomes" id="UP000036947"/>
    </source>
</evidence>
<dbReference type="OrthoDB" id="3335358at2759"/>
<dbReference type="Pfam" id="PF06108">
    <property type="entry name" value="DUF952"/>
    <property type="match status" value="1"/>
</dbReference>
<dbReference type="Proteomes" id="UP000036947">
    <property type="component" value="Unassembled WGS sequence"/>
</dbReference>
<keyword evidence="2" id="KW-1185">Reference proteome</keyword>
<evidence type="ECO:0008006" key="3">
    <source>
        <dbReference type="Google" id="ProtNLM"/>
    </source>
</evidence>
<dbReference type="AlphaFoldDB" id="A0A0L0N6V0"/>
<comment type="caution">
    <text evidence="1">The sequence shown here is derived from an EMBL/GenBank/DDBJ whole genome shotgun (WGS) entry which is preliminary data.</text>
</comment>
<dbReference type="STRING" id="1163406.A0A0L0N6V0"/>
<dbReference type="PANTHER" id="PTHR34129:SF1">
    <property type="entry name" value="DUF952 DOMAIN-CONTAINING PROTEIN"/>
    <property type="match status" value="1"/>
</dbReference>
<dbReference type="SUPFAM" id="SSF56399">
    <property type="entry name" value="ADP-ribosylation"/>
    <property type="match status" value="1"/>
</dbReference>
<name>A0A0L0N6V0_TOLOC</name>
<dbReference type="InterPro" id="IPR009297">
    <property type="entry name" value="DUF952"/>
</dbReference>
<proteinExistence type="predicted"/>
<reference evidence="1 2" key="1">
    <citation type="journal article" date="2015" name="BMC Genomics">
        <title>The genome of the truffle-parasite Tolypocladium ophioglossoides and the evolution of antifungal peptaibiotics.</title>
        <authorList>
            <person name="Quandt C.A."/>
            <person name="Bushley K.E."/>
            <person name="Spatafora J.W."/>
        </authorList>
    </citation>
    <scope>NUCLEOTIDE SEQUENCE [LARGE SCALE GENOMIC DNA]</scope>
    <source>
        <strain evidence="1 2">CBS 100239</strain>
    </source>
</reference>